<dbReference type="NCBIfam" id="NF003661">
    <property type="entry name" value="PRK05291.1-3"/>
    <property type="match status" value="1"/>
</dbReference>
<evidence type="ECO:0000256" key="7">
    <source>
        <dbReference type="ARBA" id="ARBA00022958"/>
    </source>
</evidence>
<evidence type="ECO:0000256" key="3">
    <source>
        <dbReference type="ARBA" id="ARBA00022694"/>
    </source>
</evidence>
<name>A0A0D7E0R7_RHOPL</name>
<keyword evidence="2 9" id="KW-0963">Cytoplasm</keyword>
<dbReference type="CDD" id="cd14858">
    <property type="entry name" value="TrmE_N"/>
    <property type="match status" value="1"/>
</dbReference>
<evidence type="ECO:0000256" key="2">
    <source>
        <dbReference type="ARBA" id="ARBA00022490"/>
    </source>
</evidence>
<feature type="binding site" evidence="9">
    <location>
        <position position="121"/>
    </location>
    <ligand>
        <name>(6S)-5-formyl-5,6,7,8-tetrahydrofolate</name>
        <dbReference type="ChEBI" id="CHEBI:57457"/>
    </ligand>
</feature>
<dbReference type="CDD" id="cd04164">
    <property type="entry name" value="trmE"/>
    <property type="match status" value="1"/>
</dbReference>
<dbReference type="InterPro" id="IPR018948">
    <property type="entry name" value="GTP-bd_TrmE_N"/>
</dbReference>
<comment type="caution">
    <text evidence="11">The sequence shown here is derived from an EMBL/GenBank/DDBJ whole genome shotgun (WGS) entry which is preliminary data.</text>
</comment>
<evidence type="ECO:0000259" key="10">
    <source>
        <dbReference type="PROSITE" id="PS51709"/>
    </source>
</evidence>
<dbReference type="GO" id="GO:0003924">
    <property type="term" value="F:GTPase activity"/>
    <property type="evidence" value="ECO:0007669"/>
    <property type="project" value="UniProtKB-UniRule"/>
</dbReference>
<dbReference type="OrthoDB" id="9805918at2"/>
<feature type="binding site" evidence="9">
    <location>
        <begin position="367"/>
        <end position="369"/>
    </location>
    <ligand>
        <name>GTP</name>
        <dbReference type="ChEBI" id="CHEBI:37565"/>
    </ligand>
</feature>
<dbReference type="InterPro" id="IPR027368">
    <property type="entry name" value="MnmE_dom2"/>
</dbReference>
<gene>
    <name evidence="9" type="primary">mnmE</name>
    <name evidence="9" type="synonym">trmE</name>
    <name evidence="11" type="ORF">OO17_26885</name>
</gene>
<comment type="cofactor">
    <cofactor evidence="9">
        <name>K(+)</name>
        <dbReference type="ChEBI" id="CHEBI:29103"/>
    </cofactor>
    <text evidence="9">Binds 1 potassium ion per subunit.</text>
</comment>
<dbReference type="Proteomes" id="UP000032515">
    <property type="component" value="Unassembled WGS sequence"/>
</dbReference>
<dbReference type="FunFam" id="3.30.1360.120:FF:000007">
    <property type="entry name" value="tRNA modification GTPase GTPBP3, mitochondrial"/>
    <property type="match status" value="1"/>
</dbReference>
<dbReference type="InterPro" id="IPR006073">
    <property type="entry name" value="GTP-bd"/>
</dbReference>
<dbReference type="Gene3D" id="1.20.120.430">
    <property type="entry name" value="tRNA modification GTPase MnmE domain 2"/>
    <property type="match status" value="1"/>
</dbReference>
<dbReference type="AlphaFoldDB" id="A0A0D7E0R7"/>
<feature type="domain" description="TrmE-type G" evidence="10">
    <location>
        <begin position="218"/>
        <end position="386"/>
    </location>
</feature>
<feature type="binding site" evidence="9">
    <location>
        <position position="81"/>
    </location>
    <ligand>
        <name>(6S)-5-formyl-5,6,7,8-tetrahydrofolate</name>
        <dbReference type="ChEBI" id="CHEBI:57457"/>
    </ligand>
</feature>
<dbReference type="InterPro" id="IPR025867">
    <property type="entry name" value="MnmE_helical"/>
</dbReference>
<dbReference type="GO" id="GO:0005525">
    <property type="term" value="F:GTP binding"/>
    <property type="evidence" value="ECO:0007669"/>
    <property type="project" value="UniProtKB-UniRule"/>
</dbReference>
<organism evidence="11 12">
    <name type="scientific">Rhodopseudomonas palustris</name>
    <dbReference type="NCBI Taxonomy" id="1076"/>
    <lineage>
        <taxon>Bacteria</taxon>
        <taxon>Pseudomonadati</taxon>
        <taxon>Pseudomonadota</taxon>
        <taxon>Alphaproteobacteria</taxon>
        <taxon>Hyphomicrobiales</taxon>
        <taxon>Nitrobacteraceae</taxon>
        <taxon>Rhodopseudomonas</taxon>
    </lineage>
</organism>
<feature type="binding site" evidence="9">
    <location>
        <position position="24"/>
    </location>
    <ligand>
        <name>(6S)-5-formyl-5,6,7,8-tetrahydrofolate</name>
        <dbReference type="ChEBI" id="CHEBI:57457"/>
    </ligand>
</feature>
<dbReference type="HAMAP" id="MF_00379">
    <property type="entry name" value="GTPase_MnmE"/>
    <property type="match status" value="1"/>
</dbReference>
<comment type="function">
    <text evidence="9">Exhibits a very high intrinsic GTPase hydrolysis rate. Involved in the addition of a carboxymethylaminomethyl (cmnm) group at the wobble position (U34) of certain tRNAs, forming tRNA-cmnm(5)s(2)U34.</text>
</comment>
<feature type="binding site" evidence="9">
    <location>
        <begin position="247"/>
        <end position="253"/>
    </location>
    <ligand>
        <name>GTP</name>
        <dbReference type="ChEBI" id="CHEBI:37565"/>
    </ligand>
</feature>
<dbReference type="GO" id="GO:0005737">
    <property type="term" value="C:cytoplasm"/>
    <property type="evidence" value="ECO:0007669"/>
    <property type="project" value="UniProtKB-SubCell"/>
</dbReference>
<keyword evidence="6 9" id="KW-0460">Magnesium</keyword>
<dbReference type="NCBIfam" id="TIGR00231">
    <property type="entry name" value="small_GTP"/>
    <property type="match status" value="1"/>
</dbReference>
<dbReference type="RefSeq" id="WP_044417740.1">
    <property type="nucleotide sequence ID" value="NZ_JXXE01000676.1"/>
</dbReference>
<dbReference type="GO" id="GO:0030488">
    <property type="term" value="P:tRNA methylation"/>
    <property type="evidence" value="ECO:0007669"/>
    <property type="project" value="TreeGrafter"/>
</dbReference>
<dbReference type="PANTHER" id="PTHR42714:SF2">
    <property type="entry name" value="TRNA MODIFICATION GTPASE GTPBP3, MITOCHONDRIAL"/>
    <property type="match status" value="1"/>
</dbReference>
<accession>A0A0D7E0R7</accession>
<dbReference type="Gene3D" id="3.30.1360.120">
    <property type="entry name" value="Probable tRNA modification gtpase trme, domain 1"/>
    <property type="match status" value="1"/>
</dbReference>
<evidence type="ECO:0000313" key="12">
    <source>
        <dbReference type="Proteomes" id="UP000032515"/>
    </source>
</evidence>
<evidence type="ECO:0000256" key="1">
    <source>
        <dbReference type="ARBA" id="ARBA00011043"/>
    </source>
</evidence>
<dbReference type="InterPro" id="IPR004520">
    <property type="entry name" value="GTPase_MnmE"/>
</dbReference>
<dbReference type="GO" id="GO:0002098">
    <property type="term" value="P:tRNA wobble uridine modification"/>
    <property type="evidence" value="ECO:0007669"/>
    <property type="project" value="TreeGrafter"/>
</dbReference>
<comment type="similarity">
    <text evidence="1 9">Belongs to the TRAFAC class TrmE-Era-EngA-EngB-Septin-like GTPase superfamily. TrmE GTPase family.</text>
</comment>
<dbReference type="SUPFAM" id="SSF116878">
    <property type="entry name" value="TrmE connector domain"/>
    <property type="match status" value="1"/>
</dbReference>
<dbReference type="PROSITE" id="PS51709">
    <property type="entry name" value="G_TRME"/>
    <property type="match status" value="1"/>
</dbReference>
<feature type="binding site" evidence="9">
    <location>
        <position position="232"/>
    </location>
    <ligand>
        <name>Mg(2+)</name>
        <dbReference type="ChEBI" id="CHEBI:18420"/>
    </ligand>
</feature>
<comment type="subcellular location">
    <subcellularLocation>
        <location evidence="9">Cytoplasm</location>
    </subcellularLocation>
</comment>
<dbReference type="InterPro" id="IPR027417">
    <property type="entry name" value="P-loop_NTPase"/>
</dbReference>
<sequence length="461" mass="49206">MHPRDHTIFALATGRPPTAIAIVRVSGPRAGCVLRTLSGHMPPPRVAARALLRDHNQELIDDGLVLWFPEPASATGEDVAEFHIHGGRAVLAALFAALASFDQVRPAEPGEFTRRGFENGKLDLTQAEGLDDLIHADTDRQRRQALRQLKGLLGDRARSWREQIIEASALIEAGIDFSDEGDVSAELMAPALARIATLRDEIEEVLAAQGQSERLRDGLVVAIAGPPNVGKSTLINQLARREVAIVSPQAGTTRDIIEVQLDLGGYPVTVIDTAGIRDSDDVVEQEGVRRAKARAAEADLVLWLSADDASGMTIEGQAPVWRVRNKIDLEGGKSGDLGPENLAAKLWQAGGGSAQERDAAVSVYRISARDGEGVPALVAGLERFAEAFFGGAEGGLIGRERHRLLLRDAAASLQRSMAGGIGEEMVAEELRVAAAALGRLLGRVDVEDVLGAIFSRFCVGK</sequence>
<dbReference type="EC" id="3.6.-.-" evidence="9"/>
<comment type="caution">
    <text evidence="9">Lacks conserved residue(s) required for the propagation of feature annotation.</text>
</comment>
<keyword evidence="7 9" id="KW-0630">Potassium</keyword>
<dbReference type="Gene3D" id="3.40.50.300">
    <property type="entry name" value="P-loop containing nucleotide triphosphate hydrolases"/>
    <property type="match status" value="1"/>
</dbReference>
<feature type="binding site" evidence="9">
    <location>
        <position position="461"/>
    </location>
    <ligand>
        <name>(6S)-5-formyl-5,6,7,8-tetrahydrofolate</name>
        <dbReference type="ChEBI" id="CHEBI:57457"/>
    </ligand>
</feature>
<feature type="binding site" evidence="9">
    <location>
        <begin position="228"/>
        <end position="233"/>
    </location>
    <ligand>
        <name>GTP</name>
        <dbReference type="ChEBI" id="CHEBI:37565"/>
    </ligand>
</feature>
<feature type="binding site" evidence="9">
    <location>
        <begin position="272"/>
        <end position="275"/>
    </location>
    <ligand>
        <name>GTP</name>
        <dbReference type="ChEBI" id="CHEBI:37565"/>
    </ligand>
</feature>
<feature type="binding site" evidence="9">
    <location>
        <position position="253"/>
    </location>
    <ligand>
        <name>Mg(2+)</name>
        <dbReference type="ChEBI" id="CHEBI:18420"/>
    </ligand>
</feature>
<evidence type="ECO:0000256" key="9">
    <source>
        <dbReference type="HAMAP-Rule" id="MF_00379"/>
    </source>
</evidence>
<dbReference type="PATRIC" id="fig|1076.23.peg.1944"/>
<evidence type="ECO:0000256" key="8">
    <source>
        <dbReference type="ARBA" id="ARBA00023134"/>
    </source>
</evidence>
<evidence type="ECO:0000256" key="4">
    <source>
        <dbReference type="ARBA" id="ARBA00022741"/>
    </source>
</evidence>
<dbReference type="GO" id="GO:0046872">
    <property type="term" value="F:metal ion binding"/>
    <property type="evidence" value="ECO:0007669"/>
    <property type="project" value="UniProtKB-KW"/>
</dbReference>
<keyword evidence="8 9" id="KW-0342">GTP-binding</keyword>
<keyword evidence="9" id="KW-0479">Metal-binding</keyword>
<dbReference type="PANTHER" id="PTHR42714">
    <property type="entry name" value="TRNA MODIFICATION GTPASE GTPBP3"/>
    <property type="match status" value="1"/>
</dbReference>
<dbReference type="Pfam" id="PF12631">
    <property type="entry name" value="MnmE_helical"/>
    <property type="match status" value="1"/>
</dbReference>
<protein>
    <recommendedName>
        <fullName evidence="9">tRNA modification GTPase MnmE</fullName>
        <ecNumber evidence="9">3.6.-.-</ecNumber>
    </recommendedName>
</protein>
<keyword evidence="4 9" id="KW-0547">Nucleotide-binding</keyword>
<keyword evidence="5 9" id="KW-0378">Hydrolase</keyword>
<dbReference type="SUPFAM" id="SSF52540">
    <property type="entry name" value="P-loop containing nucleoside triphosphate hydrolases"/>
    <property type="match status" value="1"/>
</dbReference>
<dbReference type="InterPro" id="IPR027266">
    <property type="entry name" value="TrmE/GcvT-like"/>
</dbReference>
<dbReference type="InterPro" id="IPR005225">
    <property type="entry name" value="Small_GTP-bd"/>
</dbReference>
<comment type="subunit">
    <text evidence="9">Homodimer. Heterotetramer of two MnmE and two MnmG subunits.</text>
</comment>
<reference evidence="11 12" key="1">
    <citation type="submission" date="2014-11" db="EMBL/GenBank/DDBJ databases">
        <title>Genomics and ecophysiology of heterotrophic nitrogen fixing bacteria isolated from estuarine surface water.</title>
        <authorList>
            <person name="Bentzon-Tilia M."/>
            <person name="Severin I."/>
            <person name="Hansen L.H."/>
            <person name="Riemann L."/>
        </authorList>
    </citation>
    <scope>NUCLEOTIDE SEQUENCE [LARGE SCALE GENOMIC DNA]</scope>
    <source>
        <strain evidence="11 12">BAL398</strain>
    </source>
</reference>
<proteinExistence type="inferred from homology"/>
<evidence type="ECO:0000256" key="5">
    <source>
        <dbReference type="ARBA" id="ARBA00022801"/>
    </source>
</evidence>
<keyword evidence="3 9" id="KW-0819">tRNA processing</keyword>
<evidence type="ECO:0000313" key="11">
    <source>
        <dbReference type="EMBL" id="KIZ34398.1"/>
    </source>
</evidence>
<dbReference type="Pfam" id="PF10396">
    <property type="entry name" value="TrmE_N"/>
    <property type="match status" value="1"/>
</dbReference>
<evidence type="ECO:0000256" key="6">
    <source>
        <dbReference type="ARBA" id="ARBA00022842"/>
    </source>
</evidence>
<dbReference type="Pfam" id="PF01926">
    <property type="entry name" value="MMR_HSR1"/>
    <property type="match status" value="1"/>
</dbReference>
<dbReference type="InterPro" id="IPR031168">
    <property type="entry name" value="G_TrmE"/>
</dbReference>
<dbReference type="EMBL" id="JXXE01000676">
    <property type="protein sequence ID" value="KIZ34398.1"/>
    <property type="molecule type" value="Genomic_DNA"/>
</dbReference>